<name>A0A6P6TGI6_COFAR</name>
<dbReference type="AlphaFoldDB" id="A0A6P6TGI6"/>
<evidence type="ECO:0000313" key="5">
    <source>
        <dbReference type="RefSeq" id="XP_027077150.1"/>
    </source>
</evidence>
<dbReference type="Pfam" id="PF21530">
    <property type="entry name" value="Pif1_2B_dom"/>
    <property type="match status" value="1"/>
</dbReference>
<comment type="catalytic activity">
    <reaction evidence="1">
        <text>ATP + H2O = ADP + phosphate + H(+)</text>
        <dbReference type="Rhea" id="RHEA:13065"/>
        <dbReference type="ChEBI" id="CHEBI:15377"/>
        <dbReference type="ChEBI" id="CHEBI:15378"/>
        <dbReference type="ChEBI" id="CHEBI:30616"/>
        <dbReference type="ChEBI" id="CHEBI:43474"/>
        <dbReference type="ChEBI" id="CHEBI:456216"/>
        <dbReference type="EC" id="5.6.2.3"/>
    </reaction>
</comment>
<sequence length="842" mass="96786">MFSPEAYDRIVFAELPDPKESPYLYSLVIKHMLHGPCGTLNPNNPCIRQNGKCRNNYPKEFSPYTKHSRNSYPVYRRRNDGKNVIIREHLLDNRWVVPYNAYLLAKFDCHINVEICSAIEAVKYIYKYIYKGYDKVMYQITAYQTENIIDEIHNFQSARWICAPEAMWRIFSFDLTNIHPSVMTMHLHLENSQPISFIEDQALQDVLRNERNSRTMLTEFLSMNRTNKRAQDLNCLYREFPRYFTWDEGDRIWIDKKRGEVIGHINTAHPIEEERYYLRMLLMHVRKPTFFDELKSINGRQASSYKEAATLRGLLQMDNGFDECLSEALVYKMPCSLRQLFDVLLVHCTPTNPRDTWLKFENHLSEDIRQNLALLQQQVQIQVLNLIDQHLQIMGKDITDYSLTDIPYHVLCSDKSMKEIEVEYQIPIFYEDLVAVSMLNSAQKSAFNKIMQKINENAPAAFFIDGPGRTGKSFLYKTLLATVRSRGYIALALATSGAATSLLPGGRMAHSCFKIPLHQDIKQTCNISKQSSISKLLKLAKLIIWDKATMAKKYAIESFDAMLRDILDCDTIFGGKIIVFGGDFRQTLPVVRRGQKEDYISASLVNSYIWPHLQKMHLTKNMRARLDPQFSDFLFRIGNGTEPTFGDSKIQLPLSILIPFVNDVVSLNQLISVVYPSLTDFIHNSSSVTNRAILTTTNDFVHDVNNLLIQRFPGQETRYMSFDETLDPSKQADHGDFLNTIQPPGLPPHELILKPCCPIILLRNLNPAQVTINKSQGQTLDFVGIYLKEPVFSHGQLYVAMSRARTGEKLKILLRPVVLECIADSSTRNIVYEEIFAAATAT</sequence>
<dbReference type="EC" id="5.6.2.3" evidence="1"/>
<dbReference type="Proteomes" id="UP001652660">
    <property type="component" value="Chromosome 7e"/>
</dbReference>
<gene>
    <name evidence="5" type="primary">LOC113700922</name>
</gene>
<proteinExistence type="inferred from homology"/>
<protein>
    <recommendedName>
        <fullName evidence="1">ATP-dependent DNA helicase</fullName>
        <ecNumber evidence="1">5.6.2.3</ecNumber>
    </recommendedName>
</protein>
<evidence type="ECO:0000313" key="4">
    <source>
        <dbReference type="Proteomes" id="UP001652660"/>
    </source>
</evidence>
<keyword evidence="1" id="KW-0233">DNA recombination</keyword>
<dbReference type="InterPro" id="IPR049163">
    <property type="entry name" value="Pif1-like_2B_dom"/>
</dbReference>
<dbReference type="GO" id="GO:0043139">
    <property type="term" value="F:5'-3' DNA helicase activity"/>
    <property type="evidence" value="ECO:0007669"/>
    <property type="project" value="UniProtKB-EC"/>
</dbReference>
<keyword evidence="1" id="KW-0227">DNA damage</keyword>
<keyword evidence="4" id="KW-1185">Reference proteome</keyword>
<comment type="similarity">
    <text evidence="1">Belongs to the helicase family.</text>
</comment>
<evidence type="ECO:0000259" key="2">
    <source>
        <dbReference type="Pfam" id="PF05970"/>
    </source>
</evidence>
<reference evidence="4" key="1">
    <citation type="journal article" date="2025" name="Foods">
        <title>Unveiling the Microbial Signatures of Arabica Coffee Cherries: Insights into Ripeness Specific Diversity, Functional Traits, and Implications for Quality and Safety.</title>
        <authorList>
            <consortium name="RefSeq"/>
            <person name="Tenea G.N."/>
            <person name="Cifuentes V."/>
            <person name="Reyes P."/>
            <person name="Cevallos-Vallejos M."/>
        </authorList>
    </citation>
    <scope>NUCLEOTIDE SEQUENCE [LARGE SCALE GENOMIC DNA]</scope>
</reference>
<keyword evidence="1" id="KW-0067">ATP-binding</keyword>
<comment type="cofactor">
    <cofactor evidence="1">
        <name>Mg(2+)</name>
        <dbReference type="ChEBI" id="CHEBI:18420"/>
    </cofactor>
</comment>
<dbReference type="InterPro" id="IPR027417">
    <property type="entry name" value="P-loop_NTPase"/>
</dbReference>
<dbReference type="GO" id="GO:0006310">
    <property type="term" value="P:DNA recombination"/>
    <property type="evidence" value="ECO:0007669"/>
    <property type="project" value="UniProtKB-KW"/>
</dbReference>
<dbReference type="Gene3D" id="3.40.50.300">
    <property type="entry name" value="P-loop containing nucleotide triphosphate hydrolases"/>
    <property type="match status" value="1"/>
</dbReference>
<dbReference type="RefSeq" id="XP_027077150.1">
    <property type="nucleotide sequence ID" value="XM_027221349.1"/>
</dbReference>
<reference evidence="5" key="2">
    <citation type="submission" date="2025-08" db="UniProtKB">
        <authorList>
            <consortium name="RefSeq"/>
        </authorList>
    </citation>
    <scope>IDENTIFICATION</scope>
    <source>
        <tissue evidence="5">Leaves</tissue>
    </source>
</reference>
<dbReference type="GeneID" id="113700922"/>
<dbReference type="PANTHER" id="PTHR10492:SF100">
    <property type="entry name" value="ATP-DEPENDENT DNA HELICASE"/>
    <property type="match status" value="1"/>
</dbReference>
<keyword evidence="1" id="KW-0378">Hydrolase</keyword>
<evidence type="ECO:0000256" key="1">
    <source>
        <dbReference type="RuleBase" id="RU363044"/>
    </source>
</evidence>
<dbReference type="SUPFAM" id="SSF52540">
    <property type="entry name" value="P-loop containing nucleoside triphosphate hydrolases"/>
    <property type="match status" value="2"/>
</dbReference>
<accession>A0A6P6TGI6</accession>
<keyword evidence="1" id="KW-0234">DNA repair</keyword>
<dbReference type="PANTHER" id="PTHR10492">
    <property type="match status" value="1"/>
</dbReference>
<keyword evidence="1" id="KW-0347">Helicase</keyword>
<keyword evidence="1" id="KW-0547">Nucleotide-binding</keyword>
<feature type="domain" description="DNA helicase Pif1-like DEAD-box helicase" evidence="2">
    <location>
        <begin position="438"/>
        <end position="642"/>
    </location>
</feature>
<feature type="domain" description="DNA helicase Pif1-like 2B" evidence="3">
    <location>
        <begin position="736"/>
        <end position="768"/>
    </location>
</feature>
<dbReference type="GO" id="GO:0000723">
    <property type="term" value="P:telomere maintenance"/>
    <property type="evidence" value="ECO:0007669"/>
    <property type="project" value="InterPro"/>
</dbReference>
<dbReference type="Pfam" id="PF05970">
    <property type="entry name" value="PIF1"/>
    <property type="match status" value="1"/>
</dbReference>
<dbReference type="OrthoDB" id="1731748at2759"/>
<dbReference type="InterPro" id="IPR010285">
    <property type="entry name" value="DNA_helicase_pif1-like_DEAD"/>
</dbReference>
<organism evidence="4 5">
    <name type="scientific">Coffea arabica</name>
    <name type="common">Arabian coffee</name>
    <dbReference type="NCBI Taxonomy" id="13443"/>
    <lineage>
        <taxon>Eukaryota</taxon>
        <taxon>Viridiplantae</taxon>
        <taxon>Streptophyta</taxon>
        <taxon>Embryophyta</taxon>
        <taxon>Tracheophyta</taxon>
        <taxon>Spermatophyta</taxon>
        <taxon>Magnoliopsida</taxon>
        <taxon>eudicotyledons</taxon>
        <taxon>Gunneridae</taxon>
        <taxon>Pentapetalae</taxon>
        <taxon>asterids</taxon>
        <taxon>lamiids</taxon>
        <taxon>Gentianales</taxon>
        <taxon>Rubiaceae</taxon>
        <taxon>Ixoroideae</taxon>
        <taxon>Gardenieae complex</taxon>
        <taxon>Bertiereae - Coffeeae clade</taxon>
        <taxon>Coffeeae</taxon>
        <taxon>Coffea</taxon>
    </lineage>
</organism>
<dbReference type="GO" id="GO:0005524">
    <property type="term" value="F:ATP binding"/>
    <property type="evidence" value="ECO:0007669"/>
    <property type="project" value="UniProtKB-KW"/>
</dbReference>
<evidence type="ECO:0000259" key="3">
    <source>
        <dbReference type="Pfam" id="PF21530"/>
    </source>
</evidence>
<dbReference type="GO" id="GO:0016787">
    <property type="term" value="F:hydrolase activity"/>
    <property type="evidence" value="ECO:0007669"/>
    <property type="project" value="UniProtKB-KW"/>
</dbReference>
<dbReference type="GO" id="GO:0006281">
    <property type="term" value="P:DNA repair"/>
    <property type="evidence" value="ECO:0007669"/>
    <property type="project" value="UniProtKB-KW"/>
</dbReference>
<dbReference type="CDD" id="cd18809">
    <property type="entry name" value="SF1_C_RecD"/>
    <property type="match status" value="1"/>
</dbReference>